<dbReference type="Pfam" id="PF25583">
    <property type="entry name" value="WCX"/>
    <property type="match status" value="1"/>
</dbReference>
<evidence type="ECO:0000313" key="4">
    <source>
        <dbReference type="EMBL" id="GAA2173165.1"/>
    </source>
</evidence>
<keyword evidence="5" id="KW-1185">Reference proteome</keyword>
<dbReference type="InterPro" id="IPR057727">
    <property type="entry name" value="WCX_dom"/>
</dbReference>
<dbReference type="Pfam" id="PF19187">
    <property type="entry name" value="HTH_PafC"/>
    <property type="match status" value="1"/>
</dbReference>
<dbReference type="PANTHER" id="PTHR34580">
    <property type="match status" value="1"/>
</dbReference>
<organism evidence="4 5">
    <name type="scientific">Agrococcus versicolor</name>
    <dbReference type="NCBI Taxonomy" id="501482"/>
    <lineage>
        <taxon>Bacteria</taxon>
        <taxon>Bacillati</taxon>
        <taxon>Actinomycetota</taxon>
        <taxon>Actinomycetes</taxon>
        <taxon>Micrococcales</taxon>
        <taxon>Microbacteriaceae</taxon>
        <taxon>Agrococcus</taxon>
    </lineage>
</organism>
<dbReference type="Proteomes" id="UP001501599">
    <property type="component" value="Unassembled WGS sequence"/>
</dbReference>
<dbReference type="PANTHER" id="PTHR34580:SF1">
    <property type="entry name" value="PROTEIN PAFC"/>
    <property type="match status" value="1"/>
</dbReference>
<feature type="domain" description="PafC HTH" evidence="2">
    <location>
        <begin position="12"/>
        <end position="129"/>
    </location>
</feature>
<dbReference type="PROSITE" id="PS52050">
    <property type="entry name" value="WYL"/>
    <property type="match status" value="1"/>
</dbReference>
<dbReference type="InterPro" id="IPR028349">
    <property type="entry name" value="PafC-like"/>
</dbReference>
<reference evidence="4 5" key="1">
    <citation type="journal article" date="2019" name="Int. J. Syst. Evol. Microbiol.">
        <title>The Global Catalogue of Microorganisms (GCM) 10K type strain sequencing project: providing services to taxonomists for standard genome sequencing and annotation.</title>
        <authorList>
            <consortium name="The Broad Institute Genomics Platform"/>
            <consortium name="The Broad Institute Genome Sequencing Center for Infectious Disease"/>
            <person name="Wu L."/>
            <person name="Ma J."/>
        </authorList>
    </citation>
    <scope>NUCLEOTIDE SEQUENCE [LARGE SCALE GENOMIC DNA]</scope>
    <source>
        <strain evidence="4 5">JCM 16026</strain>
    </source>
</reference>
<feature type="domain" description="WYL" evidence="1">
    <location>
        <begin position="150"/>
        <end position="215"/>
    </location>
</feature>
<comment type="caution">
    <text evidence="4">The sequence shown here is derived from an EMBL/GenBank/DDBJ whole genome shotgun (WGS) entry which is preliminary data.</text>
</comment>
<gene>
    <name evidence="4" type="ORF">GCM10009846_14010</name>
</gene>
<dbReference type="InterPro" id="IPR026881">
    <property type="entry name" value="WYL_dom"/>
</dbReference>
<dbReference type="Pfam" id="PF13280">
    <property type="entry name" value="WYL"/>
    <property type="match status" value="1"/>
</dbReference>
<feature type="domain" description="WCX" evidence="3">
    <location>
        <begin position="236"/>
        <end position="309"/>
    </location>
</feature>
<accession>A0ABN3APN5</accession>
<dbReference type="EMBL" id="BAAAQT010000005">
    <property type="protein sequence ID" value="GAA2173165.1"/>
    <property type="molecule type" value="Genomic_DNA"/>
</dbReference>
<evidence type="ECO:0000259" key="1">
    <source>
        <dbReference type="Pfam" id="PF13280"/>
    </source>
</evidence>
<evidence type="ECO:0000259" key="3">
    <source>
        <dbReference type="Pfam" id="PF25583"/>
    </source>
</evidence>
<evidence type="ECO:0000313" key="5">
    <source>
        <dbReference type="Proteomes" id="UP001501599"/>
    </source>
</evidence>
<dbReference type="InterPro" id="IPR051534">
    <property type="entry name" value="CBASS_pafABC_assoc_protein"/>
</dbReference>
<dbReference type="InterPro" id="IPR043839">
    <property type="entry name" value="PafC_HTH"/>
</dbReference>
<dbReference type="RefSeq" id="WP_344342086.1">
    <property type="nucleotide sequence ID" value="NZ_BAAAQT010000005.1"/>
</dbReference>
<protein>
    <recommendedName>
        <fullName evidence="6">WYL domain-containing protein</fullName>
    </recommendedName>
</protein>
<dbReference type="PIRSF" id="PIRSF016838">
    <property type="entry name" value="PafC"/>
    <property type="match status" value="1"/>
</dbReference>
<proteinExistence type="predicted"/>
<sequence>MARASQRGQRQSVALLVSLIPYLAAEGSVTVADAARHFDVSEQRIRDAVRLIFMSGVPDGFGDFDRFDLNVDAFEEQDVIELGYRPALDGDAIRLAPREVGAILAGLRLIAGVQGIDDDAVAALVGRLRRAAVPAAATLGVDAPVADRAARTVRDAIEHRIVVHLDYRKPGAPTERRTVAPTALELRDGEAYLRGYDLDRAAERRFRLDRTESVTHSDLPFPEAALAPARDRIDPDETIVVRATPAAAALLADYADGPARTDGDQEIVEIRVWNADAVLRQVASLGGDAVVLRPASARAAMRRFAEDALRAADGARDA</sequence>
<name>A0ABN3APN5_9MICO</name>
<evidence type="ECO:0000259" key="2">
    <source>
        <dbReference type="Pfam" id="PF19187"/>
    </source>
</evidence>
<evidence type="ECO:0008006" key="6">
    <source>
        <dbReference type="Google" id="ProtNLM"/>
    </source>
</evidence>